<dbReference type="KEGG" id="vg:40074441"/>
<dbReference type="RefSeq" id="YP_009598739.1">
    <property type="nucleotide sequence ID" value="NC_041911.1"/>
</dbReference>
<dbReference type="EMBL" id="AP017924">
    <property type="protein sequence ID" value="BAW19020.1"/>
    <property type="molecule type" value="Genomic_DNA"/>
</dbReference>
<name>A0A1L7N0N4_9CAUD</name>
<sequence>MQLPSIPAVQVPDLSSISKPSIPGLASSTFESGPKDDVATADVYSLMSAVDGAEASAITSIQQLELGVQDSLFGLKLKAGEAADFLSKTKEGLMFDKNVLTERLLGTNSEFRDMYNGLNDKLKQGAMLKTYAQQKAAKLQCTINDTKSMVDSANIKDVRALGSFINKYTKSNIFSGQDSGAISGLLGSVITTASDLGIPGAFKAITDTVNDNGILGRVTRAVLPIALRNSDTKMLRDLSSSTAGKLINVFDPGFTQNFSKAFVYRGDRAKTLNSFEDIFHSFENVDSMWDSMSRGDPGNTAVNLLALVGGSRDFSNLLMTGVKYWSTEQAQGRPSPVRVQPVHGLASVYREVTVGDAIKRDFPNVALLSQYNDKLPKQGGNPAGMRNASNQNVVDARLIKGSLAALLGL</sequence>
<keyword evidence="2" id="KW-1185">Reference proteome</keyword>
<evidence type="ECO:0000313" key="2">
    <source>
        <dbReference type="Proteomes" id="UP000222831"/>
    </source>
</evidence>
<proteinExistence type="predicted"/>
<accession>A0A1L7N0N4</accession>
<protein>
    <submittedName>
        <fullName evidence="1">Uncharacterized protein</fullName>
    </submittedName>
</protein>
<evidence type="ECO:0000313" key="1">
    <source>
        <dbReference type="EMBL" id="BAW19020.1"/>
    </source>
</evidence>
<reference evidence="1 2" key="1">
    <citation type="submission" date="2016-12" db="EMBL/GenBank/DDBJ databases">
        <title>Characterization of two jumbo phages RP12 and RP31 infecting the phytopathogen Ralstonia solanacearum.</title>
        <authorList>
            <person name="Kawasaki T."/>
            <person name="Yoshikawa G."/>
            <person name="Ogata H."/>
            <person name="Yamada T."/>
        </authorList>
    </citation>
    <scope>NUCLEOTIDE SEQUENCE [LARGE SCALE GENOMIC DNA]</scope>
    <source>
        <strain evidence="1 2">RP12</strain>
    </source>
</reference>
<dbReference type="GeneID" id="40074441"/>
<dbReference type="Proteomes" id="UP000222831">
    <property type="component" value="Segment"/>
</dbReference>
<organism evidence="1 2">
    <name type="scientific">Ralstonia phage RP12</name>
    <dbReference type="NCBI Taxonomy" id="1923889"/>
    <lineage>
        <taxon>Viruses</taxon>
        <taxon>Duplodnaviria</taxon>
        <taxon>Heunggongvirae</taxon>
        <taxon>Uroviricota</taxon>
        <taxon>Caudoviricetes</taxon>
        <taxon>Chimalliviridae</taxon>
        <taxon>Ripduovirus</taxon>
        <taxon>Ripduovirus RP12</taxon>
    </lineage>
</organism>